<gene>
    <name evidence="2" type="ORF">SAMN05444410_12071</name>
</gene>
<name>A0A8X8IIC3_9BACT</name>
<protein>
    <submittedName>
        <fullName evidence="2">Uncharacterized protein</fullName>
    </submittedName>
</protein>
<feature type="transmembrane region" description="Helical" evidence="1">
    <location>
        <begin position="128"/>
        <end position="150"/>
    </location>
</feature>
<comment type="caution">
    <text evidence="2">The sequence shown here is derived from an EMBL/GenBank/DDBJ whole genome shotgun (WGS) entry which is preliminary data.</text>
</comment>
<sequence>MQRPSSLTTASLFTRKDLLLTGTLSVAYLLLSSFLIGFKSEQLILVALFNTLYYLSPATRKFITGFSIFMIFWIIFDYMKAFPNYHYNTVHIESLYQAEKKLFGIWQDGRLLTPNEYWSLHRYTLLDIAAGIFYLCWVPVPLAFASFLFFNALCY</sequence>
<evidence type="ECO:0000256" key="1">
    <source>
        <dbReference type="SAM" id="Phobius"/>
    </source>
</evidence>
<accession>A0A8X8IIC3</accession>
<keyword evidence="1" id="KW-0472">Membrane</keyword>
<organism evidence="2 3">
    <name type="scientific">Hydrobacter penzbergensis</name>
    <dbReference type="NCBI Taxonomy" id="1235997"/>
    <lineage>
        <taxon>Bacteria</taxon>
        <taxon>Pseudomonadati</taxon>
        <taxon>Bacteroidota</taxon>
        <taxon>Chitinophagia</taxon>
        <taxon>Chitinophagales</taxon>
        <taxon>Chitinophagaceae</taxon>
        <taxon>Hydrobacter</taxon>
    </lineage>
</organism>
<proteinExistence type="predicted"/>
<dbReference type="AlphaFoldDB" id="A0A8X8IIC3"/>
<dbReference type="EMBL" id="FNNO01000020">
    <property type="protein sequence ID" value="SDX58626.1"/>
    <property type="molecule type" value="Genomic_DNA"/>
</dbReference>
<reference evidence="2 3" key="1">
    <citation type="submission" date="2016-10" db="EMBL/GenBank/DDBJ databases">
        <authorList>
            <person name="Varghese N."/>
            <person name="Submissions S."/>
        </authorList>
    </citation>
    <scope>NUCLEOTIDE SEQUENCE [LARGE SCALE GENOMIC DNA]</scope>
    <source>
        <strain evidence="2 3">DSM 25353</strain>
    </source>
</reference>
<dbReference type="RefSeq" id="WP_092726831.1">
    <property type="nucleotide sequence ID" value="NZ_FNNO01000020.1"/>
</dbReference>
<keyword evidence="1" id="KW-0812">Transmembrane</keyword>
<dbReference type="Proteomes" id="UP000198711">
    <property type="component" value="Unassembled WGS sequence"/>
</dbReference>
<keyword evidence="3" id="KW-1185">Reference proteome</keyword>
<keyword evidence="1" id="KW-1133">Transmembrane helix</keyword>
<evidence type="ECO:0000313" key="2">
    <source>
        <dbReference type="EMBL" id="SDX58626.1"/>
    </source>
</evidence>
<feature type="transmembrane region" description="Helical" evidence="1">
    <location>
        <begin position="58"/>
        <end position="76"/>
    </location>
</feature>
<feature type="transmembrane region" description="Helical" evidence="1">
    <location>
        <begin position="20"/>
        <end position="38"/>
    </location>
</feature>
<evidence type="ECO:0000313" key="3">
    <source>
        <dbReference type="Proteomes" id="UP000198711"/>
    </source>
</evidence>